<dbReference type="EMBL" id="MDTU01000003">
    <property type="protein sequence ID" value="ODN41383.1"/>
    <property type="molecule type" value="Genomic_DNA"/>
</dbReference>
<name>A0ABX2ZY17_9GAMM</name>
<keyword evidence="2" id="KW-1185">Reference proteome</keyword>
<sequence length="66" mass="7241">MSTKTVAINLNPRDAIYVTAYLGLAKDKDTVNNSDLDRLCNIFFKAMMQANITGTLEDYDGGLSHA</sequence>
<gene>
    <name evidence="1" type="ORF">BGC07_16575</name>
</gene>
<dbReference type="RefSeq" id="WP_069314176.1">
    <property type="nucleotide sequence ID" value="NZ_MDTU01000003.1"/>
</dbReference>
<organism evidence="1 2">
    <name type="scientific">Piscirickettsia litoralis</name>
    <dbReference type="NCBI Taxonomy" id="1891921"/>
    <lineage>
        <taxon>Bacteria</taxon>
        <taxon>Pseudomonadati</taxon>
        <taxon>Pseudomonadota</taxon>
        <taxon>Gammaproteobacteria</taxon>
        <taxon>Thiotrichales</taxon>
        <taxon>Piscirickettsiaceae</taxon>
        <taxon>Piscirickettsia</taxon>
    </lineage>
</organism>
<evidence type="ECO:0000313" key="1">
    <source>
        <dbReference type="EMBL" id="ODN41383.1"/>
    </source>
</evidence>
<accession>A0ABX2ZY17</accession>
<evidence type="ECO:0000313" key="2">
    <source>
        <dbReference type="Proteomes" id="UP000094329"/>
    </source>
</evidence>
<reference evidence="1 2" key="1">
    <citation type="submission" date="2016-08" db="EMBL/GenBank/DDBJ databases">
        <title>Draft genome sequence of Candidatus Piscirickettsia litoralis, from seawater.</title>
        <authorList>
            <person name="Wan X."/>
            <person name="Lee A.J."/>
            <person name="Hou S."/>
            <person name="Donachie S.P."/>
        </authorList>
    </citation>
    <scope>NUCLEOTIDE SEQUENCE [LARGE SCALE GENOMIC DNA]</scope>
    <source>
        <strain evidence="1 2">Y2</strain>
    </source>
</reference>
<comment type="caution">
    <text evidence="1">The sequence shown here is derived from an EMBL/GenBank/DDBJ whole genome shotgun (WGS) entry which is preliminary data.</text>
</comment>
<proteinExistence type="predicted"/>
<dbReference type="Proteomes" id="UP000094329">
    <property type="component" value="Unassembled WGS sequence"/>
</dbReference>
<protein>
    <submittedName>
        <fullName evidence="1">Uncharacterized protein</fullName>
    </submittedName>
</protein>